<keyword evidence="3" id="KW-0812">Transmembrane</keyword>
<dbReference type="Gene3D" id="1.25.40.10">
    <property type="entry name" value="Tetratricopeptide repeat domain"/>
    <property type="match status" value="1"/>
</dbReference>
<dbReference type="InterPro" id="IPR019734">
    <property type="entry name" value="TPR_rpt"/>
</dbReference>
<dbReference type="InterPro" id="IPR006860">
    <property type="entry name" value="FecR"/>
</dbReference>
<gene>
    <name evidence="5" type="ORF">SOCEGT47_079640</name>
</gene>
<feature type="region of interest" description="Disordered" evidence="2">
    <location>
        <begin position="417"/>
        <end position="450"/>
    </location>
</feature>
<evidence type="ECO:0000313" key="6">
    <source>
        <dbReference type="Proteomes" id="UP000295781"/>
    </source>
</evidence>
<dbReference type="PROSITE" id="PS50005">
    <property type="entry name" value="TPR"/>
    <property type="match status" value="1"/>
</dbReference>
<reference evidence="5 6" key="1">
    <citation type="submission" date="2015-09" db="EMBL/GenBank/DDBJ databases">
        <title>Sorangium comparison.</title>
        <authorList>
            <person name="Zaburannyi N."/>
            <person name="Bunk B."/>
            <person name="Overmann J."/>
            <person name="Mueller R."/>
        </authorList>
    </citation>
    <scope>NUCLEOTIDE SEQUENCE [LARGE SCALE GENOMIC DNA]</scope>
    <source>
        <strain evidence="5 6">So ceGT47</strain>
    </source>
</reference>
<evidence type="ECO:0000256" key="2">
    <source>
        <dbReference type="SAM" id="MobiDB-lite"/>
    </source>
</evidence>
<dbReference type="RefSeq" id="WP_129355589.1">
    <property type="nucleotide sequence ID" value="NZ_CP012670.1"/>
</dbReference>
<dbReference type="Gene3D" id="2.60.120.1440">
    <property type="match status" value="1"/>
</dbReference>
<dbReference type="EMBL" id="CP012670">
    <property type="protein sequence ID" value="AUX27376.1"/>
    <property type="molecule type" value="Genomic_DNA"/>
</dbReference>
<keyword evidence="3" id="KW-1133">Transmembrane helix</keyword>
<feature type="compositionally biased region" description="Acidic residues" evidence="2">
    <location>
        <begin position="425"/>
        <end position="438"/>
    </location>
</feature>
<dbReference type="OrthoDB" id="5494897at2"/>
<keyword evidence="3" id="KW-0472">Membrane</keyword>
<dbReference type="AlphaFoldDB" id="A0A4P2QDD5"/>
<feature type="region of interest" description="Disordered" evidence="2">
    <location>
        <begin position="214"/>
        <end position="267"/>
    </location>
</feature>
<feature type="compositionally biased region" description="Low complexity" evidence="2">
    <location>
        <begin position="214"/>
        <end position="240"/>
    </location>
</feature>
<feature type="domain" description="FecR protein" evidence="4">
    <location>
        <begin position="100"/>
        <end position="188"/>
    </location>
</feature>
<accession>A0A4P2QDD5</accession>
<dbReference type="InterPro" id="IPR011990">
    <property type="entry name" value="TPR-like_helical_dom_sf"/>
</dbReference>
<evidence type="ECO:0000256" key="3">
    <source>
        <dbReference type="SAM" id="Phobius"/>
    </source>
</evidence>
<evidence type="ECO:0000256" key="1">
    <source>
        <dbReference type="PROSITE-ProRule" id="PRU00339"/>
    </source>
</evidence>
<name>A0A4P2QDD5_SORCE</name>
<feature type="transmembrane region" description="Helical" evidence="3">
    <location>
        <begin position="47"/>
        <end position="66"/>
    </location>
</feature>
<proteinExistence type="predicted"/>
<dbReference type="Pfam" id="PF04773">
    <property type="entry name" value="FecR"/>
    <property type="match status" value="1"/>
</dbReference>
<evidence type="ECO:0000259" key="4">
    <source>
        <dbReference type="Pfam" id="PF04773"/>
    </source>
</evidence>
<sequence length="450" mass="47046">MSRRGLPRIAPADLRDHATEERIARVWDRIEHDLQAREPQAPRRASVAALLAAATLTAFAGGLWVGRAVFREPQAAPAPLAVAKADDMPSLVDVFAAGSHARTFPLPGGGKIVLRPGTTVEVEQANGGALTLRLVQGEASVDTASAVRTAALAIVAGEARLSTSAGSVLRVRHNVDDIDVDVTDGAVKLTSPAGSRELGRGDAAAEVPIRRRAAAVAPPEEAPRPRVAVAPSSSSSSSSSSPPPRSSAAQAHVESPAASPPAPDWRARYNAGDVAEALRSLKQQPGGVDGAIASARTAKELMDLSDLLRDKSGDHSTGDDRGAAMRALTRVVEGFPSDANAQIAAYTLGNMYASMGDQALAAKYYEQARTLSPEGNLAEDSFCKRIRAEVVAGRKEEASVMAREYVATYPDGRCEDVRQLVSGEEASEEEEAEAEPEPPSEPALDASPAP</sequence>
<keyword evidence="1" id="KW-0802">TPR repeat</keyword>
<organism evidence="5 6">
    <name type="scientific">Sorangium cellulosum</name>
    <name type="common">Polyangium cellulosum</name>
    <dbReference type="NCBI Taxonomy" id="56"/>
    <lineage>
        <taxon>Bacteria</taxon>
        <taxon>Pseudomonadati</taxon>
        <taxon>Myxococcota</taxon>
        <taxon>Polyangia</taxon>
        <taxon>Polyangiales</taxon>
        <taxon>Polyangiaceae</taxon>
        <taxon>Sorangium</taxon>
    </lineage>
</organism>
<protein>
    <recommendedName>
        <fullName evidence="4">FecR protein domain-containing protein</fullName>
    </recommendedName>
</protein>
<feature type="repeat" description="TPR" evidence="1">
    <location>
        <begin position="342"/>
        <end position="375"/>
    </location>
</feature>
<dbReference type="SUPFAM" id="SSF48452">
    <property type="entry name" value="TPR-like"/>
    <property type="match status" value="1"/>
</dbReference>
<evidence type="ECO:0000313" key="5">
    <source>
        <dbReference type="EMBL" id="AUX27376.1"/>
    </source>
</evidence>
<dbReference type="Proteomes" id="UP000295781">
    <property type="component" value="Chromosome"/>
</dbReference>